<gene>
    <name evidence="10" type="primary">EIF4G3</name>
</gene>
<keyword evidence="3" id="KW-0597">Phosphoprotein</keyword>
<dbReference type="Gene3D" id="1.25.40.180">
    <property type="match status" value="3"/>
</dbReference>
<dbReference type="GO" id="GO:0008135">
    <property type="term" value="F:translation factor activity, RNA binding"/>
    <property type="evidence" value="ECO:0007669"/>
    <property type="project" value="UniProtKB-ARBA"/>
</dbReference>
<feature type="compositionally biased region" description="Polar residues" evidence="7">
    <location>
        <begin position="90"/>
        <end position="102"/>
    </location>
</feature>
<dbReference type="Pfam" id="PF02854">
    <property type="entry name" value="MIF4G"/>
    <property type="match status" value="1"/>
</dbReference>
<protein>
    <submittedName>
        <fullName evidence="10">Eukaryotic translation initiation factor 4 gamma 3</fullName>
    </submittedName>
</protein>
<evidence type="ECO:0000256" key="1">
    <source>
        <dbReference type="ARBA" id="ARBA00005775"/>
    </source>
</evidence>
<dbReference type="Pfam" id="PF02847">
    <property type="entry name" value="MA3"/>
    <property type="match status" value="1"/>
</dbReference>
<dbReference type="PANTHER" id="PTHR23253">
    <property type="entry name" value="EUKARYOTIC TRANSLATION INITIATION FACTOR 4 GAMMA"/>
    <property type="match status" value="1"/>
</dbReference>
<feature type="region of interest" description="Disordered" evidence="7">
    <location>
        <begin position="32"/>
        <end position="129"/>
    </location>
</feature>
<dbReference type="Proteomes" id="UP000233160">
    <property type="component" value="Unassembled WGS sequence"/>
</dbReference>
<feature type="compositionally biased region" description="Low complexity" evidence="7">
    <location>
        <begin position="326"/>
        <end position="337"/>
    </location>
</feature>
<proteinExistence type="inferred from homology"/>
<dbReference type="Pfam" id="PF02020">
    <property type="entry name" value="W2"/>
    <property type="match status" value="1"/>
</dbReference>
<feature type="region of interest" description="Disordered" evidence="7">
    <location>
        <begin position="1144"/>
        <end position="1250"/>
    </location>
</feature>
<reference evidence="10" key="1">
    <citation type="submission" date="2025-08" db="UniProtKB">
        <authorList>
            <consortium name="Ensembl"/>
        </authorList>
    </citation>
    <scope>IDENTIFICATION</scope>
</reference>
<evidence type="ECO:0000256" key="7">
    <source>
        <dbReference type="SAM" id="MobiDB-lite"/>
    </source>
</evidence>
<dbReference type="Ensembl" id="ENSPCOT00000000970.1">
    <property type="protein sequence ID" value="ENSPCOP00000000334.1"/>
    <property type="gene ID" value="ENSPCOG00000000173.1"/>
</dbReference>
<feature type="compositionally biased region" description="Polar residues" evidence="7">
    <location>
        <begin position="117"/>
        <end position="129"/>
    </location>
</feature>
<dbReference type="GeneTree" id="ENSGT00940000156454"/>
<organism evidence="10 11">
    <name type="scientific">Propithecus coquereli</name>
    <name type="common">Coquerel's sifaka</name>
    <name type="synonym">Propithecus verreauxi coquereli</name>
    <dbReference type="NCBI Taxonomy" id="379532"/>
    <lineage>
        <taxon>Eukaryota</taxon>
        <taxon>Metazoa</taxon>
        <taxon>Chordata</taxon>
        <taxon>Craniata</taxon>
        <taxon>Vertebrata</taxon>
        <taxon>Euteleostomi</taxon>
        <taxon>Mammalia</taxon>
        <taxon>Eutheria</taxon>
        <taxon>Euarchontoglires</taxon>
        <taxon>Primates</taxon>
        <taxon>Strepsirrhini</taxon>
        <taxon>Lemuriformes</taxon>
        <taxon>Indriidae</taxon>
        <taxon>Propithecus</taxon>
    </lineage>
</organism>
<feature type="compositionally biased region" description="Polar residues" evidence="7">
    <location>
        <begin position="1194"/>
        <end position="1208"/>
    </location>
</feature>
<evidence type="ECO:0000256" key="2">
    <source>
        <dbReference type="ARBA" id="ARBA00022540"/>
    </source>
</evidence>
<feature type="region of interest" description="Disordered" evidence="7">
    <location>
        <begin position="284"/>
        <end position="340"/>
    </location>
</feature>
<dbReference type="InterPro" id="IPR003891">
    <property type="entry name" value="Initiation_fac_eIF4g_MI"/>
</dbReference>
<feature type="domain" description="W2" evidence="8">
    <location>
        <begin position="1451"/>
        <end position="1620"/>
    </location>
</feature>
<feature type="region of interest" description="Disordered" evidence="7">
    <location>
        <begin position="902"/>
        <end position="922"/>
    </location>
</feature>
<dbReference type="PROSITE" id="PS51366">
    <property type="entry name" value="MI"/>
    <property type="match status" value="1"/>
</dbReference>
<dbReference type="GO" id="GO:0003729">
    <property type="term" value="F:mRNA binding"/>
    <property type="evidence" value="ECO:0007669"/>
    <property type="project" value="TreeGrafter"/>
</dbReference>
<dbReference type="PROSITE" id="PS51363">
    <property type="entry name" value="W2"/>
    <property type="match status" value="1"/>
</dbReference>
<evidence type="ECO:0000259" key="8">
    <source>
        <dbReference type="PROSITE" id="PS51363"/>
    </source>
</evidence>
<evidence type="ECO:0000256" key="5">
    <source>
        <dbReference type="ARBA" id="ARBA00022884"/>
    </source>
</evidence>
<dbReference type="InterPro" id="IPR003307">
    <property type="entry name" value="W2_domain"/>
</dbReference>
<accession>A0A2K6EF26</accession>
<sequence>RHTIPRGPVQQPLEDRIFTPTVSAVYSTVTQVARQPGPPTPSPYSAHEINKGHPNLAATPPGHASSPGLSQTPYPSGQNAGPTTLVYPQAPQTMNSQPQTRSPFFQRPQIQPPRATIPNSSPSIRPGAQTPTAVYQANQHIMMVNHLPMPYPVPQGPQYCIPQVSNSWPGWLSNRCLFSFFSNSLGTPFYPSQPVYQSAPIIVPTQQQPPPAKREKKTIRIRDPNQGGKDITEEIMSGGGSRNPTPPIGRPTSTPTPPQVPSQVPEHSPVVYGTVESAHLAASTPVTAASDQKQEEKPKPDPVLKSPSPVLRLVLSGEKKEQAGQTSETTTIESIPELPLPLSPTTVSSIARSTIASPTSAVLTSQPIFTTPIDDKCELSSSKEDTIPIPSPTSCTETSDPSPTDEIDDDICKKPCSVAPNDIPLIASTNLINEMNGVSEKLPATESIVEIVKQEVLPLTLELEILENPPEEMKVECIPAPITPSTVTSFTPAPPTPPASPPPTPVIVPAAATTVSSPSAPTAVQRVLEEDESIRTCLSEDTKEIQNKIEVEADGQTEEIVDSQNLNSRKSPVPVLYTVAKIWDQPKHPSPKVEEDLSVDRVLESEQDKMSQGLHPERDPSDVNKVKTMEENGEEAEPIRNGAESVSEGEGIDANSGSTDSSGDGVTFPFKPGNSLQPQTPGLKQSFCFTFLCFSMQINQPKLPMRTLDPRILPRGPDFTPAFADFGRQTPGGRGVPLLNVGPRRSQPGQRREPRKIITVSVKEDVHLKKAENAWKPSQKRDSQAEDPENIKTQELFRKVRSILNKLTPQMFNQLMKQVSGLTVDTEERLKGVIDLVFEKAIDEPSFSVAYANMCRCLVTLKVPMADKPGNTVNFRKLLLNRCQKEFEKDKADDDVFEKKQKELEAASAPEERTRLHDELEEAKDKARRRSIGNIKFIGELFKLKMLTEAIMHDCVVKLLKNHDEESLECLCRLLTTIGKDLDFEKAKPRMDQYFNQMEKIVKERKTSSRIRFMLQDVIDLRLCNWVSRRADQGPKTIEQIHKEAKIEEQEEQRKVQQLMTKEKRRPGVQRVDEGGWNTVQGAKNSRVLDPSKFLKITKPTIDEKIQLVPKAQLGSWGKGSSGGAKASETDALRASASSLNRFSALQPPASSGSTSSPPVEFDSRRTLTSRGSMGREKNDKPLPSAAARPNTFMRGSSSKDLLDNQSQEEQRRDMLETVKQLTGGVDVERDSAEAERNKTRESAQESEVAVSYHDTSALYSEQQSKTVPKNIVNLNMLEAMQCVEELNAQGLLHVFVRVGVESTLERSQITRDHMGQLLYQLVFSETLELADDMAIDIPHIWLYLAELVTPMLKEGGLTMRELTIYLITAPVFYREFSKPLLPVGRAGVLLSEILHLLCKQMSHKKVGSLWREADLSWKDFLPEGEDVHNFLLEQKLDFIESDSSCSSEALSRKELSAEELYKQLEKLIIEDKANDEQIFDWVEANLDESQMSSPTFLRALMTAVCKAAIIADCSTFRVDTAVIKQRVPILLKYLDSDTEKELQALYALQASIVKLDQPANLLRMFFDCLYDEEVISEDAFYKWESSKDPAEQNGKGVALKSVTAFFTWLREAEEESEDN</sequence>
<evidence type="ECO:0000259" key="9">
    <source>
        <dbReference type="PROSITE" id="PS51366"/>
    </source>
</evidence>
<evidence type="ECO:0000256" key="6">
    <source>
        <dbReference type="ARBA" id="ARBA00022917"/>
    </source>
</evidence>
<feature type="compositionally biased region" description="Low complexity" evidence="7">
    <location>
        <begin position="1148"/>
        <end position="1159"/>
    </location>
</feature>
<feature type="compositionally biased region" description="Low complexity" evidence="7">
    <location>
        <begin position="103"/>
        <end position="114"/>
    </location>
</feature>
<keyword evidence="4" id="KW-0810">Translation regulation</keyword>
<feature type="compositionally biased region" description="Low complexity" evidence="7">
    <location>
        <begin position="656"/>
        <end position="665"/>
    </location>
</feature>
<feature type="region of interest" description="Disordered" evidence="7">
    <location>
        <begin position="729"/>
        <end position="753"/>
    </location>
</feature>
<dbReference type="GO" id="GO:0007286">
    <property type="term" value="P:spermatid development"/>
    <property type="evidence" value="ECO:0007669"/>
    <property type="project" value="Ensembl"/>
</dbReference>
<dbReference type="CDD" id="cd11559">
    <property type="entry name" value="W2_eIF4G1_like"/>
    <property type="match status" value="1"/>
</dbReference>
<dbReference type="SMART" id="SM00543">
    <property type="entry name" value="MIF4G"/>
    <property type="match status" value="1"/>
</dbReference>
<feature type="region of interest" description="Disordered" evidence="7">
    <location>
        <begin position="1057"/>
        <end position="1084"/>
    </location>
</feature>
<evidence type="ECO:0000313" key="11">
    <source>
        <dbReference type="Proteomes" id="UP000233160"/>
    </source>
</evidence>
<feature type="compositionally biased region" description="Basic and acidic residues" evidence="7">
    <location>
        <begin position="1227"/>
        <end position="1244"/>
    </location>
</feature>
<name>A0A2K6EF26_PROCO</name>
<reference evidence="10" key="2">
    <citation type="submission" date="2025-09" db="UniProtKB">
        <authorList>
            <consortium name="Ensembl"/>
        </authorList>
    </citation>
    <scope>IDENTIFICATION</scope>
</reference>
<keyword evidence="11" id="KW-1185">Reference proteome</keyword>
<keyword evidence="2" id="KW-0396">Initiation factor</keyword>
<feature type="compositionally biased region" description="Polar residues" evidence="7">
    <location>
        <begin position="392"/>
        <end position="402"/>
    </location>
</feature>
<dbReference type="GO" id="GO:0016281">
    <property type="term" value="C:eukaryotic translation initiation factor 4F complex"/>
    <property type="evidence" value="ECO:0007669"/>
    <property type="project" value="TreeGrafter"/>
</dbReference>
<dbReference type="FunFam" id="1.25.40.180:FF:000003">
    <property type="entry name" value="Putative eukaryotic translation initiation factor 4 gamma 1"/>
    <property type="match status" value="1"/>
</dbReference>
<dbReference type="PANTHER" id="PTHR23253:SF23">
    <property type="entry name" value="EUKARYOTIC TRANSLATION INITIATION FACTOR 4 GAMMA 3"/>
    <property type="match status" value="1"/>
</dbReference>
<keyword evidence="6" id="KW-0648">Protein biosynthesis</keyword>
<dbReference type="SMART" id="SM00515">
    <property type="entry name" value="eIF5C"/>
    <property type="match status" value="1"/>
</dbReference>
<dbReference type="InterPro" id="IPR016024">
    <property type="entry name" value="ARM-type_fold"/>
</dbReference>
<dbReference type="OMA" id="CRCLVTX"/>
<feature type="compositionally biased region" description="Polar residues" evidence="7">
    <location>
        <begin position="67"/>
        <end position="82"/>
    </location>
</feature>
<keyword evidence="5" id="KW-0694">RNA-binding</keyword>
<evidence type="ECO:0000313" key="10">
    <source>
        <dbReference type="Ensembl" id="ENSPCOP00000000334.1"/>
    </source>
</evidence>
<dbReference type="InterPro" id="IPR003890">
    <property type="entry name" value="MIF4G-like_typ-3"/>
</dbReference>
<dbReference type="SMART" id="SM00544">
    <property type="entry name" value="MA3"/>
    <property type="match status" value="1"/>
</dbReference>
<feature type="region of interest" description="Disordered" evidence="7">
    <location>
        <begin position="223"/>
        <end position="267"/>
    </location>
</feature>
<evidence type="ECO:0000256" key="3">
    <source>
        <dbReference type="ARBA" id="ARBA00022553"/>
    </source>
</evidence>
<dbReference type="GO" id="GO:0003743">
    <property type="term" value="F:translation initiation factor activity"/>
    <property type="evidence" value="ECO:0007669"/>
    <property type="project" value="UniProtKB-KW"/>
</dbReference>
<feature type="compositionally biased region" description="Basic and acidic residues" evidence="7">
    <location>
        <begin position="902"/>
        <end position="918"/>
    </location>
</feature>
<dbReference type="FunFam" id="1.25.40.180:FF:000002">
    <property type="entry name" value="Eukaryotic translation initiation factor 4 gamma, 3, putative"/>
    <property type="match status" value="1"/>
</dbReference>
<dbReference type="SUPFAM" id="SSF48371">
    <property type="entry name" value="ARM repeat"/>
    <property type="match status" value="3"/>
</dbReference>
<evidence type="ECO:0000256" key="4">
    <source>
        <dbReference type="ARBA" id="ARBA00022845"/>
    </source>
</evidence>
<feature type="region of interest" description="Disordered" evidence="7">
    <location>
        <begin position="1114"/>
        <end position="1133"/>
    </location>
</feature>
<feature type="compositionally biased region" description="Basic and acidic residues" evidence="7">
    <location>
        <begin position="292"/>
        <end position="302"/>
    </location>
</feature>
<feature type="region of interest" description="Disordered" evidence="7">
    <location>
        <begin position="379"/>
        <end position="406"/>
    </location>
</feature>
<feature type="region of interest" description="Disordered" evidence="7">
    <location>
        <begin position="629"/>
        <end position="678"/>
    </location>
</feature>
<feature type="domain" description="MI" evidence="9">
    <location>
        <begin position="1259"/>
        <end position="1383"/>
    </location>
</feature>
<dbReference type="GO" id="GO:0045727">
    <property type="term" value="P:positive regulation of translation"/>
    <property type="evidence" value="ECO:0007669"/>
    <property type="project" value="Ensembl"/>
</dbReference>
<dbReference type="STRING" id="379532.ENSPCOP00000000334"/>
<feature type="compositionally biased region" description="Pro residues" evidence="7">
    <location>
        <begin position="244"/>
        <end position="260"/>
    </location>
</feature>
<dbReference type="FunFam" id="1.25.40.180:FF:000001">
    <property type="entry name" value="Eukaryotic translation initiation factor 4 gamma, 3, putative"/>
    <property type="match status" value="1"/>
</dbReference>
<comment type="similarity">
    <text evidence="1">Belongs to the eukaryotic initiation factor 4G family.</text>
</comment>